<dbReference type="InterPro" id="IPR048640">
    <property type="entry name" value="MgtC-like_C"/>
</dbReference>
<dbReference type="AlphaFoldDB" id="A0A0C4YQL8"/>
<evidence type="ECO:0000259" key="1">
    <source>
        <dbReference type="Pfam" id="PF21770"/>
    </source>
</evidence>
<reference evidence="2 3" key="1">
    <citation type="journal article" date="2015" name="Genome Announc.">
        <title>Complete Genome Sequence of Cupriavidus basilensis 4G11, Isolated from the Oak Ridge Field Research Center Site.</title>
        <authorList>
            <person name="Ray J."/>
            <person name="Waters R.J."/>
            <person name="Skerker J.M."/>
            <person name="Kuehl J.V."/>
            <person name="Price M.N."/>
            <person name="Huang J."/>
            <person name="Chakraborty R."/>
            <person name="Arkin A.P."/>
            <person name="Deutschbauer A."/>
        </authorList>
    </citation>
    <scope>NUCLEOTIDE SEQUENCE [LARGE SCALE GENOMIC DNA]</scope>
    <source>
        <strain evidence="2">4G11</strain>
    </source>
</reference>
<keyword evidence="3" id="KW-1185">Reference proteome</keyword>
<protein>
    <recommendedName>
        <fullName evidence="1">MgtC-like C-terminal domain-containing protein</fullName>
    </recommendedName>
</protein>
<dbReference type="Gene3D" id="3.30.70.260">
    <property type="match status" value="1"/>
</dbReference>
<name>A0A0C4YQL8_9BURK</name>
<evidence type="ECO:0000313" key="3">
    <source>
        <dbReference type="Proteomes" id="UP000031843"/>
    </source>
</evidence>
<accession>A0A0C4YQL8</accession>
<dbReference type="Pfam" id="PF21770">
    <property type="entry name" value="MgtC_SapB_C"/>
    <property type="match status" value="1"/>
</dbReference>
<gene>
    <name evidence="2" type="ORF">RR42_s1298</name>
</gene>
<proteinExistence type="predicted"/>
<dbReference type="EMBL" id="CP010537">
    <property type="protein sequence ID" value="AJG22886.1"/>
    <property type="molecule type" value="Genomic_DNA"/>
</dbReference>
<dbReference type="KEGG" id="cbw:RR42_s1298"/>
<dbReference type="Proteomes" id="UP000031843">
    <property type="component" value="Chromosome secondary"/>
</dbReference>
<dbReference type="OrthoDB" id="8969354at2"/>
<evidence type="ECO:0000313" key="2">
    <source>
        <dbReference type="EMBL" id="AJG22886.1"/>
    </source>
</evidence>
<dbReference type="RefSeq" id="WP_043354532.1">
    <property type="nucleotide sequence ID" value="NZ_CP010537.1"/>
</dbReference>
<sequence length="118" mass="13538">MRLFNWMLPQAPNRRAAQAGRGTAAQLFQVVLLCKDDYGARLEQQIRQELAARELSLQRLRTRQCERRELVEMRVLVHCQPGGRPGMVKLVQRLGLEPLVRAVRWETVPQPERALAAA</sequence>
<organism evidence="2 3">
    <name type="scientific">Cupriavidus basilensis</name>
    <dbReference type="NCBI Taxonomy" id="68895"/>
    <lineage>
        <taxon>Bacteria</taxon>
        <taxon>Pseudomonadati</taxon>
        <taxon>Pseudomonadota</taxon>
        <taxon>Betaproteobacteria</taxon>
        <taxon>Burkholderiales</taxon>
        <taxon>Burkholderiaceae</taxon>
        <taxon>Cupriavidus</taxon>
    </lineage>
</organism>
<feature type="domain" description="MgtC-like C-terminal" evidence="1">
    <location>
        <begin position="28"/>
        <end position="105"/>
    </location>
</feature>